<evidence type="ECO:0000313" key="12">
    <source>
        <dbReference type="Proteomes" id="UP000269001"/>
    </source>
</evidence>
<dbReference type="GO" id="GO:0015293">
    <property type="term" value="F:symporter activity"/>
    <property type="evidence" value="ECO:0007669"/>
    <property type="project" value="UniProtKB-KW"/>
</dbReference>
<dbReference type="EMBL" id="RAXU01000004">
    <property type="protein sequence ID" value="RKG35122.1"/>
    <property type="molecule type" value="Genomic_DNA"/>
</dbReference>
<dbReference type="GO" id="GO:0005886">
    <property type="term" value="C:plasma membrane"/>
    <property type="evidence" value="ECO:0007669"/>
    <property type="project" value="UniProtKB-SubCell"/>
</dbReference>
<accession>A0A3A8EJQ2</accession>
<keyword evidence="5 9" id="KW-0812">Transmembrane</keyword>
<comment type="subcellular location">
    <subcellularLocation>
        <location evidence="1">Cell membrane</location>
        <topology evidence="1">Multi-pass membrane protein</topology>
    </subcellularLocation>
</comment>
<feature type="transmembrane region" description="Helical" evidence="9">
    <location>
        <begin position="246"/>
        <end position="266"/>
    </location>
</feature>
<proteinExistence type="inferred from homology"/>
<feature type="transmembrane region" description="Helical" evidence="9">
    <location>
        <begin position="281"/>
        <end position="300"/>
    </location>
</feature>
<feature type="transmembrane region" description="Helical" evidence="9">
    <location>
        <begin position="94"/>
        <end position="113"/>
    </location>
</feature>
<keyword evidence="3" id="KW-0813">Transport</keyword>
<evidence type="ECO:0000256" key="3">
    <source>
        <dbReference type="ARBA" id="ARBA00022448"/>
    </source>
</evidence>
<dbReference type="Proteomes" id="UP000269001">
    <property type="component" value="Unassembled WGS sequence"/>
</dbReference>
<comment type="caution">
    <text evidence="11">The sequence shown here is derived from an EMBL/GenBank/DDBJ whole genome shotgun (WGS) entry which is preliminary data.</text>
</comment>
<feature type="transmembrane region" description="Helical" evidence="9">
    <location>
        <begin position="406"/>
        <end position="422"/>
    </location>
</feature>
<dbReference type="PROSITE" id="PS00217">
    <property type="entry name" value="SUGAR_TRANSPORT_2"/>
    <property type="match status" value="1"/>
</dbReference>
<dbReference type="FunFam" id="1.20.1250.20:FF:000001">
    <property type="entry name" value="Dicarboxylate MFS transporter"/>
    <property type="match status" value="1"/>
</dbReference>
<keyword evidence="12" id="KW-1185">Reference proteome</keyword>
<organism evidence="11 12">
    <name type="scientific">Acinetobacter guerrae</name>
    <dbReference type="NCBI Taxonomy" id="1843371"/>
    <lineage>
        <taxon>Bacteria</taxon>
        <taxon>Pseudomonadati</taxon>
        <taxon>Pseudomonadota</taxon>
        <taxon>Gammaproteobacteria</taxon>
        <taxon>Moraxellales</taxon>
        <taxon>Moraxellaceae</taxon>
        <taxon>Acinetobacter</taxon>
    </lineage>
</organism>
<keyword evidence="8 9" id="KW-0472">Membrane</keyword>
<sequence>MSIDQVVDKKLNANLDQKTRIKSILGGSAGNLVEWYDWFAYSMFTLYFAKSFFPAGNQTVELLQAAAVFAVGFLMRPIGAWMMGIFADRKGRKAGLTLSVTLMCIGSMLIAIAPTYQQIGVMAPVILIIARLIQGLSVGGEYGASATYLSEMAGKNRRGFFSSFQYMTIMAGQLLALATLIILQQVLTDAQLYEWGWRVPFFVGSILALSVFIIRRGMVETQSFKNATQEVKSSAFALFKHHPKEALGVLFLTAGGKISFYAYTTYMQKFMVNTTGFSKEVATIVSAVTIFIFMLAQPVMGSISDKVGRRAVMIFFGVGGVLFTYPIFSTIATTSSPVIAGLLILFGMMFLSGYTSTSAVIKSEMFPAHIRALGVALPYAIANTIFGGTSELVALQFKNVGHENFYFIYVTVMCAICLVYFFRMKDQQKHSRILED</sequence>
<dbReference type="RefSeq" id="WP_120369410.1">
    <property type="nucleotide sequence ID" value="NZ_RAXU01000004.1"/>
</dbReference>
<keyword evidence="6" id="KW-0769">Symport</keyword>
<gene>
    <name evidence="11" type="ORF">D7V21_04885</name>
</gene>
<evidence type="ECO:0000256" key="6">
    <source>
        <dbReference type="ARBA" id="ARBA00022847"/>
    </source>
</evidence>
<reference evidence="11 12" key="1">
    <citation type="submission" date="2018-09" db="EMBL/GenBank/DDBJ databases">
        <title>The draft genome of Acinetobacter spp. strains.</title>
        <authorList>
            <person name="Qin J."/>
            <person name="Feng Y."/>
            <person name="Zong Z."/>
        </authorList>
    </citation>
    <scope>NUCLEOTIDE SEQUENCE [LARGE SCALE GENOMIC DNA]</scope>
    <source>
        <strain evidence="11 12">WCHAc060096</strain>
    </source>
</reference>
<feature type="transmembrane region" description="Helical" evidence="9">
    <location>
        <begin position="160"/>
        <end position="183"/>
    </location>
</feature>
<dbReference type="SUPFAM" id="SSF103473">
    <property type="entry name" value="MFS general substrate transporter"/>
    <property type="match status" value="1"/>
</dbReference>
<feature type="transmembrane region" description="Helical" evidence="9">
    <location>
        <begin position="312"/>
        <end position="332"/>
    </location>
</feature>
<feature type="transmembrane region" description="Helical" evidence="9">
    <location>
        <begin position="338"/>
        <end position="361"/>
    </location>
</feature>
<dbReference type="PANTHER" id="PTHR43528">
    <property type="entry name" value="ALPHA-KETOGLUTARATE PERMEASE"/>
    <property type="match status" value="1"/>
</dbReference>
<evidence type="ECO:0000256" key="5">
    <source>
        <dbReference type="ARBA" id="ARBA00022692"/>
    </source>
</evidence>
<keyword evidence="4" id="KW-1003">Cell membrane</keyword>
<evidence type="ECO:0000313" key="11">
    <source>
        <dbReference type="EMBL" id="RKG35122.1"/>
    </source>
</evidence>
<evidence type="ECO:0000256" key="2">
    <source>
        <dbReference type="ARBA" id="ARBA00008240"/>
    </source>
</evidence>
<dbReference type="InterPro" id="IPR051084">
    <property type="entry name" value="H+-coupled_symporters"/>
</dbReference>
<dbReference type="CDD" id="cd17367">
    <property type="entry name" value="MFS_KgtP"/>
    <property type="match status" value="1"/>
</dbReference>
<dbReference type="PROSITE" id="PS50850">
    <property type="entry name" value="MFS"/>
    <property type="match status" value="1"/>
</dbReference>
<protein>
    <submittedName>
        <fullName evidence="11">MFS transporter</fullName>
    </submittedName>
</protein>
<evidence type="ECO:0000256" key="8">
    <source>
        <dbReference type="ARBA" id="ARBA00023136"/>
    </source>
</evidence>
<dbReference type="AlphaFoldDB" id="A0A3A8EJQ2"/>
<evidence type="ECO:0000259" key="10">
    <source>
        <dbReference type="PROSITE" id="PS50850"/>
    </source>
</evidence>
<feature type="transmembrane region" description="Helical" evidence="9">
    <location>
        <begin position="195"/>
        <end position="214"/>
    </location>
</feature>
<dbReference type="InterPro" id="IPR011701">
    <property type="entry name" value="MFS"/>
</dbReference>
<dbReference type="InterPro" id="IPR005829">
    <property type="entry name" value="Sugar_transporter_CS"/>
</dbReference>
<feature type="transmembrane region" description="Helical" evidence="9">
    <location>
        <begin position="62"/>
        <end position="82"/>
    </location>
</feature>
<evidence type="ECO:0000256" key="4">
    <source>
        <dbReference type="ARBA" id="ARBA00022475"/>
    </source>
</evidence>
<comment type="similarity">
    <text evidence="2">Belongs to the major facilitator superfamily. Metabolite:H+ Symporter (MHS) family (TC 2.A.1.6) family.</text>
</comment>
<feature type="domain" description="Major facilitator superfamily (MFS) profile" evidence="10">
    <location>
        <begin position="23"/>
        <end position="429"/>
    </location>
</feature>
<dbReference type="Gene3D" id="1.20.1250.20">
    <property type="entry name" value="MFS general substrate transporter like domains"/>
    <property type="match status" value="1"/>
</dbReference>
<dbReference type="PANTHER" id="PTHR43528:SF5">
    <property type="entry name" value="PROLINE_BETAINE TRANSPORTER"/>
    <property type="match status" value="1"/>
</dbReference>
<name>A0A3A8EJQ2_9GAMM</name>
<keyword evidence="7 9" id="KW-1133">Transmembrane helix</keyword>
<feature type="transmembrane region" description="Helical" evidence="9">
    <location>
        <begin position="119"/>
        <end position="139"/>
    </location>
</feature>
<feature type="transmembrane region" description="Helical" evidence="9">
    <location>
        <begin position="368"/>
        <end position="386"/>
    </location>
</feature>
<evidence type="ECO:0000256" key="7">
    <source>
        <dbReference type="ARBA" id="ARBA00022989"/>
    </source>
</evidence>
<dbReference type="InterPro" id="IPR020846">
    <property type="entry name" value="MFS_dom"/>
</dbReference>
<dbReference type="InterPro" id="IPR036259">
    <property type="entry name" value="MFS_trans_sf"/>
</dbReference>
<dbReference type="Pfam" id="PF07690">
    <property type="entry name" value="MFS_1"/>
    <property type="match status" value="1"/>
</dbReference>
<evidence type="ECO:0000256" key="9">
    <source>
        <dbReference type="SAM" id="Phobius"/>
    </source>
</evidence>
<evidence type="ECO:0000256" key="1">
    <source>
        <dbReference type="ARBA" id="ARBA00004651"/>
    </source>
</evidence>